<dbReference type="Pfam" id="PF00702">
    <property type="entry name" value="Hydrolase"/>
    <property type="match status" value="1"/>
</dbReference>
<dbReference type="AlphaFoldDB" id="A0A927MNQ6"/>
<dbReference type="SFLD" id="SFLDS00003">
    <property type="entry name" value="Haloacid_Dehalogenase"/>
    <property type="match status" value="1"/>
</dbReference>
<protein>
    <submittedName>
        <fullName evidence="1">Phosphonatase-like hydrolase</fullName>
    </submittedName>
</protein>
<dbReference type="Gene3D" id="1.10.150.240">
    <property type="entry name" value="Putative phosphatase, domain 2"/>
    <property type="match status" value="1"/>
</dbReference>
<dbReference type="RefSeq" id="WP_192748720.1">
    <property type="nucleotide sequence ID" value="NZ_BAABJL010000135.1"/>
</dbReference>
<dbReference type="InterPro" id="IPR050155">
    <property type="entry name" value="HAD-like_hydrolase_sf"/>
</dbReference>
<comment type="caution">
    <text evidence="1">The sequence shown here is derived from an EMBL/GenBank/DDBJ whole genome shotgun (WGS) entry which is preliminary data.</text>
</comment>
<dbReference type="GO" id="GO:0005829">
    <property type="term" value="C:cytosol"/>
    <property type="evidence" value="ECO:0007669"/>
    <property type="project" value="TreeGrafter"/>
</dbReference>
<dbReference type="GO" id="GO:0008967">
    <property type="term" value="F:phosphoglycolate phosphatase activity"/>
    <property type="evidence" value="ECO:0007669"/>
    <property type="project" value="TreeGrafter"/>
</dbReference>
<dbReference type="InterPro" id="IPR023214">
    <property type="entry name" value="HAD_sf"/>
</dbReference>
<dbReference type="SFLD" id="SFLDG01129">
    <property type="entry name" value="C1.5:_HAD__Beta-PGM__Phosphata"/>
    <property type="match status" value="1"/>
</dbReference>
<gene>
    <name evidence="1" type="ORF">HEB94_000919</name>
</gene>
<dbReference type="GO" id="GO:0006281">
    <property type="term" value="P:DNA repair"/>
    <property type="evidence" value="ECO:0007669"/>
    <property type="project" value="TreeGrafter"/>
</dbReference>
<keyword evidence="1" id="KW-0378">Hydrolase</keyword>
<dbReference type="EMBL" id="JADBEM010000001">
    <property type="protein sequence ID" value="MBE1604071.1"/>
    <property type="molecule type" value="Genomic_DNA"/>
</dbReference>
<evidence type="ECO:0000313" key="1">
    <source>
        <dbReference type="EMBL" id="MBE1604071.1"/>
    </source>
</evidence>
<dbReference type="InterPro" id="IPR036412">
    <property type="entry name" value="HAD-like_sf"/>
</dbReference>
<keyword evidence="2" id="KW-1185">Reference proteome</keyword>
<proteinExistence type="predicted"/>
<organism evidence="1 2">
    <name type="scientific">Actinopolymorpha pittospori</name>
    <dbReference type="NCBI Taxonomy" id="648752"/>
    <lineage>
        <taxon>Bacteria</taxon>
        <taxon>Bacillati</taxon>
        <taxon>Actinomycetota</taxon>
        <taxon>Actinomycetes</taxon>
        <taxon>Propionibacteriales</taxon>
        <taxon>Actinopolymorphaceae</taxon>
        <taxon>Actinopolymorpha</taxon>
    </lineage>
</organism>
<evidence type="ECO:0000313" key="2">
    <source>
        <dbReference type="Proteomes" id="UP000638648"/>
    </source>
</evidence>
<dbReference type="Proteomes" id="UP000638648">
    <property type="component" value="Unassembled WGS sequence"/>
</dbReference>
<reference evidence="1" key="1">
    <citation type="submission" date="2020-10" db="EMBL/GenBank/DDBJ databases">
        <title>Sequencing the genomes of 1000 actinobacteria strains.</title>
        <authorList>
            <person name="Klenk H.-P."/>
        </authorList>
    </citation>
    <scope>NUCLEOTIDE SEQUENCE</scope>
    <source>
        <strain evidence="1">DSM 45354</strain>
    </source>
</reference>
<dbReference type="PANTHER" id="PTHR43434">
    <property type="entry name" value="PHOSPHOGLYCOLATE PHOSPHATASE"/>
    <property type="match status" value="1"/>
</dbReference>
<dbReference type="InterPro" id="IPR023198">
    <property type="entry name" value="PGP-like_dom2"/>
</dbReference>
<dbReference type="InterPro" id="IPR022468">
    <property type="entry name" value="PhnX-like"/>
</dbReference>
<dbReference type="PANTHER" id="PTHR43434:SF19">
    <property type="entry name" value="PHOSPHONOACETALDEHYDE HYDROLASE"/>
    <property type="match status" value="1"/>
</dbReference>
<dbReference type="SUPFAM" id="SSF56784">
    <property type="entry name" value="HAD-like"/>
    <property type="match status" value="1"/>
</dbReference>
<sequence>MTPAPIPTGFDLAALDMAGTTIDERGLVYQVLEATVADTVGAPVPADLLQRWKGTSKREAITGLLTGLGADADQPATDAVFAAFTERLLATYRENPPTPFPGAVEMLATLRAAAVKVALQTGYSAEIAGAILAGLDWAVGSGPSSVVDAIVTSDQVPASRPAPYLVFRCMEATAVNDVRRVLVAGDTPNDLRAGHNAGAGLVVGVGTGSFTLDQLAAEPHTHLLASTADLPALL</sequence>
<dbReference type="NCBIfam" id="TIGR03351">
    <property type="entry name" value="PhnX-like"/>
    <property type="match status" value="1"/>
</dbReference>
<name>A0A927MNQ6_9ACTN</name>
<dbReference type="Gene3D" id="3.40.50.1000">
    <property type="entry name" value="HAD superfamily/HAD-like"/>
    <property type="match status" value="1"/>
</dbReference>
<accession>A0A927MNQ6</accession>